<proteinExistence type="predicted"/>
<evidence type="ECO:0000256" key="2">
    <source>
        <dbReference type="ARBA" id="ARBA00022692"/>
    </source>
</evidence>
<sequence>MSLQSTPDRANSPDSTLRSSNSEQHVVSSGKENMLEKQQKAPYGPHLTGWRFHFTIIGLMLGIFLSTMEVSIVSTALVDITNELQAFKHISWVINAYMLTYTGFLIIWAQFSHVLGRKPSVILAHVLFISFSGACAGSRTALQLIIFRAFQGIGGAGVFNMSIVILAEVTGPAKFPKYSAIASVMYILAFGLGPLIGGSISSTTTWRWVFWLNIPLACLPLLIDTIALPNGFPRHNLKGRKDPAAVFSSLRKLDLIGAGLFLALSVLFVTALQEADIDWNWNSVPSICLLTFASVSAILFVLWERFVTLHWKDVVPVLTWKFTSRKCIGMFMSFFLVSTPTTSAIVQIPERFQILDGESPFDAAIRLLPFMIAVSLIAFISSMLVSRYQIKPAYGLLVGIAIQIVGAALFCQLPNTTTIDPAEYVYEVVLGIGLGINNILLVTSVPFMVEKHLIPSALGAGMQFRYLGGTVGLGVVTAVFSSSTRPQLNSLLGASDASEVLQSAAKIHQFPQSVQGDIQRMFGHGFTLQWKVLLGFICGEVLAALMML</sequence>
<feature type="transmembrane region" description="Helical" evidence="6">
    <location>
        <begin position="178"/>
        <end position="196"/>
    </location>
</feature>
<feature type="transmembrane region" description="Helical" evidence="6">
    <location>
        <begin position="56"/>
        <end position="78"/>
    </location>
</feature>
<dbReference type="Gene3D" id="1.20.1250.20">
    <property type="entry name" value="MFS general substrate transporter like domains"/>
    <property type="match status" value="1"/>
</dbReference>
<evidence type="ECO:0000256" key="1">
    <source>
        <dbReference type="ARBA" id="ARBA00004141"/>
    </source>
</evidence>
<feature type="transmembrane region" description="Helical" evidence="6">
    <location>
        <begin position="145"/>
        <end position="166"/>
    </location>
</feature>
<evidence type="ECO:0000259" key="7">
    <source>
        <dbReference type="PROSITE" id="PS50850"/>
    </source>
</evidence>
<dbReference type="PROSITE" id="PS50850">
    <property type="entry name" value="MFS"/>
    <property type="match status" value="1"/>
</dbReference>
<feature type="transmembrane region" description="Helical" evidence="6">
    <location>
        <begin position="90"/>
        <end position="109"/>
    </location>
</feature>
<evidence type="ECO:0000256" key="6">
    <source>
        <dbReference type="SAM" id="Phobius"/>
    </source>
</evidence>
<dbReference type="PANTHER" id="PTHR23501">
    <property type="entry name" value="MAJOR FACILITATOR SUPERFAMILY"/>
    <property type="match status" value="1"/>
</dbReference>
<dbReference type="Proteomes" id="UP000800092">
    <property type="component" value="Unassembled WGS sequence"/>
</dbReference>
<dbReference type="InterPro" id="IPR011701">
    <property type="entry name" value="MFS"/>
</dbReference>
<dbReference type="PANTHER" id="PTHR23501:SF43">
    <property type="entry name" value="MULTIDRUG TRANSPORTER, PUTATIVE (AFU_ORTHOLOGUE AFUA_6G03040)-RELATED"/>
    <property type="match status" value="1"/>
</dbReference>
<dbReference type="EMBL" id="ML991793">
    <property type="protein sequence ID" value="KAF2235166.1"/>
    <property type="molecule type" value="Genomic_DNA"/>
</dbReference>
<evidence type="ECO:0000256" key="3">
    <source>
        <dbReference type="ARBA" id="ARBA00022989"/>
    </source>
</evidence>
<dbReference type="GO" id="GO:0022857">
    <property type="term" value="F:transmembrane transporter activity"/>
    <property type="evidence" value="ECO:0007669"/>
    <property type="project" value="InterPro"/>
</dbReference>
<dbReference type="GO" id="GO:0005886">
    <property type="term" value="C:plasma membrane"/>
    <property type="evidence" value="ECO:0007669"/>
    <property type="project" value="TreeGrafter"/>
</dbReference>
<dbReference type="InterPro" id="IPR020846">
    <property type="entry name" value="MFS_dom"/>
</dbReference>
<feature type="transmembrane region" description="Helical" evidence="6">
    <location>
        <begin position="393"/>
        <end position="412"/>
    </location>
</feature>
<evidence type="ECO:0000256" key="5">
    <source>
        <dbReference type="SAM" id="MobiDB-lite"/>
    </source>
</evidence>
<dbReference type="InterPro" id="IPR036259">
    <property type="entry name" value="MFS_trans_sf"/>
</dbReference>
<dbReference type="Pfam" id="PF07690">
    <property type="entry name" value="MFS_1"/>
    <property type="match status" value="1"/>
</dbReference>
<feature type="transmembrane region" description="Helical" evidence="6">
    <location>
        <begin position="253"/>
        <end position="272"/>
    </location>
</feature>
<keyword evidence="9" id="KW-1185">Reference proteome</keyword>
<feature type="transmembrane region" description="Helical" evidence="6">
    <location>
        <begin position="368"/>
        <end position="386"/>
    </location>
</feature>
<keyword evidence="4 6" id="KW-0472">Membrane</keyword>
<dbReference type="OrthoDB" id="440553at2759"/>
<feature type="transmembrane region" description="Helical" evidence="6">
    <location>
        <begin position="284"/>
        <end position="303"/>
    </location>
</feature>
<gene>
    <name evidence="8" type="ORF">EV356DRAFT_129359</name>
</gene>
<feature type="domain" description="Major facilitator superfamily (MFS) profile" evidence="7">
    <location>
        <begin position="55"/>
        <end position="548"/>
    </location>
</feature>
<reference evidence="8" key="1">
    <citation type="journal article" date="2020" name="Stud. Mycol.">
        <title>101 Dothideomycetes genomes: a test case for predicting lifestyles and emergence of pathogens.</title>
        <authorList>
            <person name="Haridas S."/>
            <person name="Albert R."/>
            <person name="Binder M."/>
            <person name="Bloem J."/>
            <person name="Labutti K."/>
            <person name="Salamov A."/>
            <person name="Andreopoulos B."/>
            <person name="Baker S."/>
            <person name="Barry K."/>
            <person name="Bills G."/>
            <person name="Bluhm B."/>
            <person name="Cannon C."/>
            <person name="Castanera R."/>
            <person name="Culley D."/>
            <person name="Daum C."/>
            <person name="Ezra D."/>
            <person name="Gonzalez J."/>
            <person name="Henrissat B."/>
            <person name="Kuo A."/>
            <person name="Liang C."/>
            <person name="Lipzen A."/>
            <person name="Lutzoni F."/>
            <person name="Magnuson J."/>
            <person name="Mondo S."/>
            <person name="Nolan M."/>
            <person name="Ohm R."/>
            <person name="Pangilinan J."/>
            <person name="Park H.-J."/>
            <person name="Ramirez L."/>
            <person name="Alfaro M."/>
            <person name="Sun H."/>
            <person name="Tritt A."/>
            <person name="Yoshinaga Y."/>
            <person name="Zwiers L.-H."/>
            <person name="Turgeon B."/>
            <person name="Goodwin S."/>
            <person name="Spatafora J."/>
            <person name="Crous P."/>
            <person name="Grigoriev I."/>
        </authorList>
    </citation>
    <scope>NUCLEOTIDE SEQUENCE</scope>
    <source>
        <strain evidence="8">Tuck. ex Michener</strain>
    </source>
</reference>
<evidence type="ECO:0000256" key="4">
    <source>
        <dbReference type="ARBA" id="ARBA00023136"/>
    </source>
</evidence>
<feature type="transmembrane region" description="Helical" evidence="6">
    <location>
        <begin position="328"/>
        <end position="348"/>
    </location>
</feature>
<evidence type="ECO:0000313" key="8">
    <source>
        <dbReference type="EMBL" id="KAF2235166.1"/>
    </source>
</evidence>
<name>A0A6A6HAJ4_VIRVR</name>
<evidence type="ECO:0000313" key="9">
    <source>
        <dbReference type="Proteomes" id="UP000800092"/>
    </source>
</evidence>
<keyword evidence="3 6" id="KW-1133">Transmembrane helix</keyword>
<accession>A0A6A6HAJ4</accession>
<feature type="region of interest" description="Disordered" evidence="5">
    <location>
        <begin position="1"/>
        <end position="23"/>
    </location>
</feature>
<feature type="transmembrane region" description="Helical" evidence="6">
    <location>
        <begin position="424"/>
        <end position="443"/>
    </location>
</feature>
<feature type="transmembrane region" description="Helical" evidence="6">
    <location>
        <begin position="208"/>
        <end position="232"/>
    </location>
</feature>
<dbReference type="Gene3D" id="1.20.1720.10">
    <property type="entry name" value="Multidrug resistance protein D"/>
    <property type="match status" value="1"/>
</dbReference>
<protein>
    <submittedName>
        <fullName evidence="8">MFS general substrate transporter</fullName>
    </submittedName>
</protein>
<dbReference type="SUPFAM" id="SSF103473">
    <property type="entry name" value="MFS general substrate transporter"/>
    <property type="match status" value="1"/>
</dbReference>
<dbReference type="AlphaFoldDB" id="A0A6A6HAJ4"/>
<comment type="subcellular location">
    <subcellularLocation>
        <location evidence="1">Membrane</location>
        <topology evidence="1">Multi-pass membrane protein</topology>
    </subcellularLocation>
</comment>
<organism evidence="8 9">
    <name type="scientific">Viridothelium virens</name>
    <name type="common">Speckled blister lichen</name>
    <name type="synonym">Trypethelium virens</name>
    <dbReference type="NCBI Taxonomy" id="1048519"/>
    <lineage>
        <taxon>Eukaryota</taxon>
        <taxon>Fungi</taxon>
        <taxon>Dikarya</taxon>
        <taxon>Ascomycota</taxon>
        <taxon>Pezizomycotina</taxon>
        <taxon>Dothideomycetes</taxon>
        <taxon>Dothideomycetes incertae sedis</taxon>
        <taxon>Trypetheliales</taxon>
        <taxon>Trypetheliaceae</taxon>
        <taxon>Viridothelium</taxon>
    </lineage>
</organism>
<keyword evidence="2 6" id="KW-0812">Transmembrane</keyword>